<feature type="transmembrane region" description="Helical" evidence="1">
    <location>
        <begin position="409"/>
        <end position="426"/>
    </location>
</feature>
<reference evidence="3" key="1">
    <citation type="submission" date="2015-05" db="EMBL/GenBank/DDBJ databases">
        <authorList>
            <person name="Collingro A."/>
        </authorList>
    </citation>
    <scope>NUCLEOTIDE SEQUENCE [LARGE SCALE GENOMIC DNA]</scope>
    <source>
        <strain evidence="3">Ps</strain>
    </source>
</reference>
<feature type="transmembrane region" description="Helical" evidence="1">
    <location>
        <begin position="939"/>
        <end position="957"/>
    </location>
</feature>
<sequence>MENKSKKAEQKNFNKDKKERGKIITAFFSAFFFILILIGSTFGLLNFNNPNDYQIGNNFKNYYQFEISVDWKDQQINQKEEINKLADYFNQQLSEDENYYNSQVYIVDNDTILIDIPIISIQNGNYGDDLINKPFSDPAQEALLEEIIYLQATLINQSYLEFRSYNGELLFPNGTEFVAPAVTTDDSSVNASVSNSQGNLIDKAEVDYYKGNPYVKIYPKDPTIFRDALTWYQQQSEAATSSDPNSNYWTVWFDYNQLENILLKGTDNGIFDYVPVDYDPTGEQTQVNVYTYTHTDDEGNLTDEVTKKIAEPYFVTISEISNQNTSVYNDYFAITGDFSVAKANNIVRRINFSDTAQYFDLSIENYNLVDNSNSIKDLSWVFWLFIAFIILVGFFFVFWFGLLGLIATSNNLLFGLLFSYFIYLFALPISFALLFALFLITFITSFFTFYALKKYKDIDNKLWNAKTKYKNIFKDFSVSFLPSLFVILISFLIGGFFLPIEIQIFVYFLIFGIVFFLLINYLILLFLFFVIDLATNFTNFTFKDSDKYWNYFVGLNQDRLFNNKKLFDNKNLLKERNNNNFKFIFIITIFSSVLFGAVFALNYYQNGSGINKNFLNDSLYRYDIVKTYQTSTKDTYSSYDSLDDQIITGDERLQDPQNQIGHLEEIKQNINDILNVLKENDVNIDHYQIIRYDKLIYQETYKPDENQVSTIVNYDYQFTYGISVYSETEITADMFIDINNDLYQNQYNTNDEDYNLKYAYFDQLQNSPYYYDYDYYYQLIPTSSISISDQNWRDYYRDTYDNYAYALDLNDSNISAPPIYFNLTNITDYFVSNLSNTTLNYHTLDIFISILIIFIAILFFGSIMYRFAVTFAVLATTLLEVIFTLTFTLLLFTPFSNMIAFVILISIFTSLFTKLILIKKDQNQEFQFRENFTLFLFKSVFLNFIFSIFAMIIFGKICLIGFVYISIFIIIEIFTTIFVFPTIVIKLDRRFKISKKRRKDKDHILSKQEDVVIEEIIEGIND</sequence>
<keyword evidence="1" id="KW-1133">Transmembrane helix</keyword>
<feature type="transmembrane region" description="Helical" evidence="1">
    <location>
        <begin position="963"/>
        <end position="987"/>
    </location>
</feature>
<evidence type="ECO:0000313" key="3">
    <source>
        <dbReference type="Proteomes" id="UP000242141"/>
    </source>
</evidence>
<protein>
    <submittedName>
        <fullName evidence="2">| / bifunctional preprotein translocase subunit SecD/SecF / 487102:490164 Reverse</fullName>
    </submittedName>
</protein>
<evidence type="ECO:0000256" key="1">
    <source>
        <dbReference type="SAM" id="Phobius"/>
    </source>
</evidence>
<feature type="transmembrane region" description="Helical" evidence="1">
    <location>
        <begin position="867"/>
        <end position="892"/>
    </location>
</feature>
<evidence type="ECO:0000313" key="2">
    <source>
        <dbReference type="EMBL" id="CRX37003.1"/>
    </source>
</evidence>
<feature type="transmembrane region" description="Helical" evidence="1">
    <location>
        <begin position="380"/>
        <end position="402"/>
    </location>
</feature>
<keyword evidence="1" id="KW-0472">Membrane</keyword>
<feature type="transmembrane region" description="Helical" evidence="1">
    <location>
        <begin position="472"/>
        <end position="498"/>
    </location>
</feature>
<organism evidence="2 3">
    <name type="scientific">Candidatus Hepatoplasma crinochetorum</name>
    <dbReference type="NCBI Taxonomy" id="295596"/>
    <lineage>
        <taxon>Bacteria</taxon>
        <taxon>Bacillati</taxon>
        <taxon>Mycoplasmatota</taxon>
        <taxon>Mollicutes</taxon>
        <taxon>Candidatus Hepatoplasmataceae</taxon>
        <taxon>Candidatus Hepatoplasma</taxon>
    </lineage>
</organism>
<feature type="transmembrane region" description="Helical" evidence="1">
    <location>
        <begin position="432"/>
        <end position="452"/>
    </location>
</feature>
<feature type="transmembrane region" description="Helical" evidence="1">
    <location>
        <begin position="504"/>
        <end position="531"/>
    </location>
</feature>
<dbReference type="AlphaFoldDB" id="A0A0G7ZN06"/>
<dbReference type="EMBL" id="CWGI01000001">
    <property type="protein sequence ID" value="CRX37003.1"/>
    <property type="molecule type" value="Genomic_DNA"/>
</dbReference>
<keyword evidence="1" id="KW-0812">Transmembrane</keyword>
<feature type="transmembrane region" description="Helical" evidence="1">
    <location>
        <begin position="898"/>
        <end position="918"/>
    </location>
</feature>
<name>A0A0G7ZN06_9MOLU</name>
<feature type="transmembrane region" description="Helical" evidence="1">
    <location>
        <begin position="583"/>
        <end position="604"/>
    </location>
</feature>
<dbReference type="Proteomes" id="UP000242141">
    <property type="component" value="Unassembled WGS sequence"/>
</dbReference>
<accession>A0A0G7ZN06</accession>
<feature type="transmembrane region" description="Helical" evidence="1">
    <location>
        <begin position="21"/>
        <end position="45"/>
    </location>
</feature>
<keyword evidence="3" id="KW-1185">Reference proteome</keyword>
<gene>
    <name evidence="2" type="ORF">HEPPS_02030</name>
</gene>
<proteinExistence type="predicted"/>
<feature type="transmembrane region" description="Helical" evidence="1">
    <location>
        <begin position="841"/>
        <end position="860"/>
    </location>
</feature>